<feature type="chain" id="PRO_5001487013" description="Secreted protein" evidence="1">
    <location>
        <begin position="20"/>
        <end position="76"/>
    </location>
</feature>
<keyword evidence="1" id="KW-0732">Signal</keyword>
<dbReference type="AlphaFoldDB" id="A0A016T0Z1"/>
<dbReference type="Proteomes" id="UP000024635">
    <property type="component" value="Unassembled WGS sequence"/>
</dbReference>
<name>A0A016T0Z1_9BILA</name>
<gene>
    <name evidence="2" type="primary">Acey_s0151.g2827</name>
    <name evidence="2" type="ORF">Y032_0151g2827</name>
</gene>
<evidence type="ECO:0000313" key="3">
    <source>
        <dbReference type="Proteomes" id="UP000024635"/>
    </source>
</evidence>
<dbReference type="EMBL" id="JARK01001487">
    <property type="protein sequence ID" value="EYB96362.1"/>
    <property type="molecule type" value="Genomic_DNA"/>
</dbReference>
<accession>A0A016T0Z1</accession>
<evidence type="ECO:0000256" key="1">
    <source>
        <dbReference type="SAM" id="SignalP"/>
    </source>
</evidence>
<proteinExistence type="predicted"/>
<evidence type="ECO:0000313" key="2">
    <source>
        <dbReference type="EMBL" id="EYB96362.1"/>
    </source>
</evidence>
<evidence type="ECO:0008006" key="4">
    <source>
        <dbReference type="Google" id="ProtNLM"/>
    </source>
</evidence>
<sequence>MHLVNCIAIYLELLRMASACVATVSPEETTRNSKRPCTKGGVALEFLLLAETDNQSQLAEPSVSAQGNLAAVASIA</sequence>
<comment type="caution">
    <text evidence="2">The sequence shown here is derived from an EMBL/GenBank/DDBJ whole genome shotgun (WGS) entry which is preliminary data.</text>
</comment>
<keyword evidence="3" id="KW-1185">Reference proteome</keyword>
<feature type="signal peptide" evidence="1">
    <location>
        <begin position="1"/>
        <end position="19"/>
    </location>
</feature>
<organism evidence="2 3">
    <name type="scientific">Ancylostoma ceylanicum</name>
    <dbReference type="NCBI Taxonomy" id="53326"/>
    <lineage>
        <taxon>Eukaryota</taxon>
        <taxon>Metazoa</taxon>
        <taxon>Ecdysozoa</taxon>
        <taxon>Nematoda</taxon>
        <taxon>Chromadorea</taxon>
        <taxon>Rhabditida</taxon>
        <taxon>Rhabditina</taxon>
        <taxon>Rhabditomorpha</taxon>
        <taxon>Strongyloidea</taxon>
        <taxon>Ancylostomatidae</taxon>
        <taxon>Ancylostomatinae</taxon>
        <taxon>Ancylostoma</taxon>
    </lineage>
</organism>
<protein>
    <recommendedName>
        <fullName evidence="4">Secreted protein</fullName>
    </recommendedName>
</protein>
<reference evidence="3" key="1">
    <citation type="journal article" date="2015" name="Nat. Genet.">
        <title>The genome and transcriptome of the zoonotic hookworm Ancylostoma ceylanicum identify infection-specific gene families.</title>
        <authorList>
            <person name="Schwarz E.M."/>
            <person name="Hu Y."/>
            <person name="Antoshechkin I."/>
            <person name="Miller M.M."/>
            <person name="Sternberg P.W."/>
            <person name="Aroian R.V."/>
        </authorList>
    </citation>
    <scope>NUCLEOTIDE SEQUENCE</scope>
    <source>
        <strain evidence="3">HY135</strain>
    </source>
</reference>